<reference evidence="3 4" key="1">
    <citation type="journal article" date="2018" name="G3 (Bethesda)">
        <title>Phylogenetic and Phylogenomic Definition of Rhizopus Species.</title>
        <authorList>
            <person name="Gryganskyi A.P."/>
            <person name="Golan J."/>
            <person name="Dolatabadi S."/>
            <person name="Mondo S."/>
            <person name="Robb S."/>
            <person name="Idnurm A."/>
            <person name="Muszewska A."/>
            <person name="Steczkiewicz K."/>
            <person name="Masonjones S."/>
            <person name="Liao H.L."/>
            <person name="Gajdeczka M.T."/>
            <person name="Anike F."/>
            <person name="Vuek A."/>
            <person name="Anishchenko I.M."/>
            <person name="Voigt K."/>
            <person name="de Hoog G.S."/>
            <person name="Smith M.E."/>
            <person name="Heitman J."/>
            <person name="Vilgalys R."/>
            <person name="Stajich J.E."/>
        </authorList>
    </citation>
    <scope>NUCLEOTIDE SEQUENCE [LARGE SCALE GENOMIC DNA]</scope>
    <source>
        <strain evidence="3 4">LSU 92-RS-03</strain>
    </source>
</reference>
<feature type="region of interest" description="Disordered" evidence="2">
    <location>
        <begin position="1"/>
        <end position="23"/>
    </location>
</feature>
<evidence type="ECO:0000256" key="1">
    <source>
        <dbReference type="SAM" id="Coils"/>
    </source>
</evidence>
<feature type="compositionally biased region" description="Basic and acidic residues" evidence="2">
    <location>
        <begin position="1"/>
        <end position="10"/>
    </location>
</feature>
<accession>A0A367JR79</accession>
<protein>
    <submittedName>
        <fullName evidence="3">Uncharacterized protein</fullName>
    </submittedName>
</protein>
<keyword evidence="4" id="KW-1185">Reference proteome</keyword>
<comment type="caution">
    <text evidence="3">The sequence shown here is derived from an EMBL/GenBank/DDBJ whole genome shotgun (WGS) entry which is preliminary data.</text>
</comment>
<evidence type="ECO:0000313" key="3">
    <source>
        <dbReference type="EMBL" id="RCH92428.1"/>
    </source>
</evidence>
<dbReference type="Proteomes" id="UP000253551">
    <property type="component" value="Unassembled WGS sequence"/>
</dbReference>
<feature type="coiled-coil region" evidence="1">
    <location>
        <begin position="81"/>
        <end position="118"/>
    </location>
</feature>
<dbReference type="AlphaFoldDB" id="A0A367JR79"/>
<evidence type="ECO:0000313" key="4">
    <source>
        <dbReference type="Proteomes" id="UP000253551"/>
    </source>
</evidence>
<name>A0A367JR79_RHIST</name>
<sequence length="363" mass="43034">MPNEKDEPRIPRRINPMLRPSNYNKQLPSWKTSLFNTLENKPSLLSKAYKQKQRILKPFVGQEENKESQLDILTDSYKKQHSQNQKVLDEVERQANELKKTLQERQEALEKYQRLDEIKKSFDQLESISNNQFITSVYKLKNRINTFKDVFFHLEELIKQIEIIKTKENQVLRKESIDKIKKIQEREKHIKTFKKQLQQLIEKSQEWVNQRLERVYGYSNTQHYALELVNFINEHYKHMISLKEVVGTYSATFRDLSVHFKDVLYAIESCLISSSRIKTLVSDIKSTAQVQKDSFNAIFKSIEDLEAMTNEFDVQNEMNPNQKKVEDMVQKQIPLKNTIRLRLKTTPVAVEKPLMDLKIEGKN</sequence>
<dbReference type="EMBL" id="PJQM01002841">
    <property type="protein sequence ID" value="RCH92428.1"/>
    <property type="molecule type" value="Genomic_DNA"/>
</dbReference>
<feature type="coiled-coil region" evidence="1">
    <location>
        <begin position="154"/>
        <end position="210"/>
    </location>
</feature>
<gene>
    <name evidence="3" type="ORF">CU098_009560</name>
</gene>
<keyword evidence="1" id="KW-0175">Coiled coil</keyword>
<feature type="non-terminal residue" evidence="3">
    <location>
        <position position="363"/>
    </location>
</feature>
<evidence type="ECO:0000256" key="2">
    <source>
        <dbReference type="SAM" id="MobiDB-lite"/>
    </source>
</evidence>
<organism evidence="3 4">
    <name type="scientific">Rhizopus stolonifer</name>
    <name type="common">Rhizopus nigricans</name>
    <dbReference type="NCBI Taxonomy" id="4846"/>
    <lineage>
        <taxon>Eukaryota</taxon>
        <taxon>Fungi</taxon>
        <taxon>Fungi incertae sedis</taxon>
        <taxon>Mucoromycota</taxon>
        <taxon>Mucoromycotina</taxon>
        <taxon>Mucoromycetes</taxon>
        <taxon>Mucorales</taxon>
        <taxon>Mucorineae</taxon>
        <taxon>Rhizopodaceae</taxon>
        <taxon>Rhizopus</taxon>
    </lineage>
</organism>
<proteinExistence type="predicted"/>